<comment type="caution">
    <text evidence="5">The sequence shown here is derived from an EMBL/GenBank/DDBJ whole genome shotgun (WGS) entry which is preliminary data.</text>
</comment>
<evidence type="ECO:0000256" key="4">
    <source>
        <dbReference type="PROSITE-ProRule" id="PRU00708"/>
    </source>
</evidence>
<evidence type="ECO:0008006" key="7">
    <source>
        <dbReference type="Google" id="ProtNLM"/>
    </source>
</evidence>
<feature type="repeat" description="PPR" evidence="4">
    <location>
        <begin position="278"/>
        <end position="312"/>
    </location>
</feature>
<evidence type="ECO:0000256" key="3">
    <source>
        <dbReference type="ARBA" id="ARBA00022946"/>
    </source>
</evidence>
<gene>
    <name evidence="5" type="ORF">LUZ63_006456</name>
</gene>
<name>A0A9Q0CPT5_9POAL</name>
<keyword evidence="2" id="KW-0677">Repeat</keyword>
<dbReference type="PANTHER" id="PTHR47447:SF28">
    <property type="entry name" value="PENTACOTRIPEPTIDE-REPEAT REGION OF PRORP DOMAIN-CONTAINING PROTEIN"/>
    <property type="match status" value="1"/>
</dbReference>
<dbReference type="PANTHER" id="PTHR47447">
    <property type="entry name" value="OS03G0856100 PROTEIN"/>
    <property type="match status" value="1"/>
</dbReference>
<keyword evidence="6" id="KW-1185">Reference proteome</keyword>
<evidence type="ECO:0000256" key="1">
    <source>
        <dbReference type="ARBA" id="ARBA00007626"/>
    </source>
</evidence>
<feature type="repeat" description="PPR" evidence="4">
    <location>
        <begin position="446"/>
        <end position="480"/>
    </location>
</feature>
<dbReference type="Pfam" id="PF01535">
    <property type="entry name" value="PPR"/>
    <property type="match status" value="3"/>
</dbReference>
<dbReference type="EMBL" id="JAMQYH010000002">
    <property type="protein sequence ID" value="KAJ1697944.1"/>
    <property type="molecule type" value="Genomic_DNA"/>
</dbReference>
<comment type="similarity">
    <text evidence="1">Belongs to the PPR family. P subfamily.</text>
</comment>
<accession>A0A9Q0CPT5</accession>
<reference evidence="5" key="1">
    <citation type="journal article" date="2022" name="Cell">
        <title>Repeat-based holocentromeres influence genome architecture and karyotype evolution.</title>
        <authorList>
            <person name="Hofstatter P.G."/>
            <person name="Thangavel G."/>
            <person name="Lux T."/>
            <person name="Neumann P."/>
            <person name="Vondrak T."/>
            <person name="Novak P."/>
            <person name="Zhang M."/>
            <person name="Costa L."/>
            <person name="Castellani M."/>
            <person name="Scott A."/>
            <person name="Toegelov H."/>
            <person name="Fuchs J."/>
            <person name="Mata-Sucre Y."/>
            <person name="Dias Y."/>
            <person name="Vanzela A.L.L."/>
            <person name="Huettel B."/>
            <person name="Almeida C.C.S."/>
            <person name="Simkova H."/>
            <person name="Souza G."/>
            <person name="Pedrosa-Harand A."/>
            <person name="Macas J."/>
            <person name="Mayer K.F.X."/>
            <person name="Houben A."/>
            <person name="Marques A."/>
        </authorList>
    </citation>
    <scope>NUCLEOTIDE SEQUENCE</scope>
    <source>
        <strain evidence="5">RhyBre1mFocal</strain>
    </source>
</reference>
<evidence type="ECO:0000256" key="2">
    <source>
        <dbReference type="ARBA" id="ARBA00022737"/>
    </source>
</evidence>
<dbReference type="PROSITE" id="PS51375">
    <property type="entry name" value="PPR"/>
    <property type="match status" value="4"/>
</dbReference>
<dbReference type="InterPro" id="IPR011990">
    <property type="entry name" value="TPR-like_helical_dom_sf"/>
</dbReference>
<dbReference type="Pfam" id="PF13041">
    <property type="entry name" value="PPR_2"/>
    <property type="match status" value="1"/>
</dbReference>
<proteinExistence type="inferred from homology"/>
<evidence type="ECO:0000313" key="5">
    <source>
        <dbReference type="EMBL" id="KAJ1697944.1"/>
    </source>
</evidence>
<dbReference type="AlphaFoldDB" id="A0A9Q0CPT5"/>
<evidence type="ECO:0000313" key="6">
    <source>
        <dbReference type="Proteomes" id="UP001151287"/>
    </source>
</evidence>
<dbReference type="InterPro" id="IPR002885">
    <property type="entry name" value="PPR_rpt"/>
</dbReference>
<protein>
    <recommendedName>
        <fullName evidence="7">Pentatricopeptide repeat-containing protein</fullName>
    </recommendedName>
</protein>
<keyword evidence="3" id="KW-0809">Transit peptide</keyword>
<sequence>MALTTILRRRSHGHLLWHPLLYLPTFHHLHFPLFFSYSTSPDSIPFPPIACAHDDLSDFEPEPAGPNKPDSTDLQSFIQHLSTAKYLSSSPKQALSLLNSSWGVEVSKELVCKAMWEVRKDWELALVAFRWGEACVANYPWAWHFIIQVVCKKERFDLAWVLVRRMYRNGILTHRAMIIIMDWYAAVNQAEKAIKTFYIMDRFKLNADTETFQLLLQALCRNKNIEEAEELLLTNQKTFPLTSENFNIILNVWCNIMPDILEAKRIWREMSNYCIRPDGTSYSHMIRCFSRVGSLFDSLRLYDEMKKKGWSPPLEVYNSLIYVLTKENCMKDAKNIFERIREAGLNPNVESYNSMIHPLCEKQEFEDARAIMEEMTVIPNYETFHAFINQDNIEETLKIFRKMKEQECGPRGSTFLFLLEKYFGSNEPGNAMKIWFEMKKYQIEPDRSHYMALVKGLVKYGWVLKAIEYYNEMKSKGCIPDPPLEKMFKAFLSNNKEHWGGVGRKFTLQRGKPQFHISTGANVYSQGSNLNPCHDLDWNKIR</sequence>
<dbReference type="Gene3D" id="1.25.40.10">
    <property type="entry name" value="Tetratricopeptide repeat domain"/>
    <property type="match status" value="3"/>
</dbReference>
<organism evidence="5 6">
    <name type="scientific">Rhynchospora breviuscula</name>
    <dbReference type="NCBI Taxonomy" id="2022672"/>
    <lineage>
        <taxon>Eukaryota</taxon>
        <taxon>Viridiplantae</taxon>
        <taxon>Streptophyta</taxon>
        <taxon>Embryophyta</taxon>
        <taxon>Tracheophyta</taxon>
        <taxon>Spermatophyta</taxon>
        <taxon>Magnoliopsida</taxon>
        <taxon>Liliopsida</taxon>
        <taxon>Poales</taxon>
        <taxon>Cyperaceae</taxon>
        <taxon>Cyperoideae</taxon>
        <taxon>Rhynchosporeae</taxon>
        <taxon>Rhynchospora</taxon>
    </lineage>
</organism>
<feature type="repeat" description="PPR" evidence="4">
    <location>
        <begin position="348"/>
        <end position="378"/>
    </location>
</feature>
<dbReference type="Proteomes" id="UP001151287">
    <property type="component" value="Unassembled WGS sequence"/>
</dbReference>
<dbReference type="NCBIfam" id="TIGR00756">
    <property type="entry name" value="PPR"/>
    <property type="match status" value="3"/>
</dbReference>
<dbReference type="OrthoDB" id="185373at2759"/>
<feature type="repeat" description="PPR" evidence="4">
    <location>
        <begin position="313"/>
        <end position="347"/>
    </location>
</feature>